<dbReference type="GO" id="GO:0004519">
    <property type="term" value="F:endonuclease activity"/>
    <property type="evidence" value="ECO:0007669"/>
    <property type="project" value="UniProtKB-KW"/>
</dbReference>
<dbReference type="InterPro" id="IPR012296">
    <property type="entry name" value="Nuclease_put_TT1808"/>
</dbReference>
<accession>A0AAW9QHC6</accession>
<keyword evidence="3" id="KW-1185">Reference proteome</keyword>
<dbReference type="CDD" id="cd06260">
    <property type="entry name" value="DUF820-like"/>
    <property type="match status" value="1"/>
</dbReference>
<dbReference type="EMBL" id="JBAFSM010000006">
    <property type="protein sequence ID" value="MEG3436483.1"/>
    <property type="molecule type" value="Genomic_DNA"/>
</dbReference>
<proteinExistence type="predicted"/>
<evidence type="ECO:0000313" key="3">
    <source>
        <dbReference type="Proteomes" id="UP001328733"/>
    </source>
</evidence>
<name>A0AAW9QHC6_9CHRO</name>
<keyword evidence="2" id="KW-0540">Nuclease</keyword>
<organism evidence="2 3">
    <name type="scientific">Pannus brasiliensis CCIBt3594</name>
    <dbReference type="NCBI Taxonomy" id="1427578"/>
    <lineage>
        <taxon>Bacteria</taxon>
        <taxon>Bacillati</taxon>
        <taxon>Cyanobacteriota</taxon>
        <taxon>Cyanophyceae</taxon>
        <taxon>Oscillatoriophycideae</taxon>
        <taxon>Chroococcales</taxon>
        <taxon>Microcystaceae</taxon>
        <taxon>Pannus</taxon>
    </lineage>
</organism>
<evidence type="ECO:0000313" key="2">
    <source>
        <dbReference type="EMBL" id="MEG3436483.1"/>
    </source>
</evidence>
<dbReference type="PANTHER" id="PTHR33352:SF3">
    <property type="entry name" value="SLR1612 PROTEIN"/>
    <property type="match status" value="1"/>
</dbReference>
<dbReference type="PANTHER" id="PTHR33352">
    <property type="entry name" value="SLR1095 PROTEIN"/>
    <property type="match status" value="1"/>
</dbReference>
<keyword evidence="2" id="KW-0378">Hydrolase</keyword>
<protein>
    <submittedName>
        <fullName evidence="2">Uma2 family endonuclease</fullName>
    </submittedName>
</protein>
<sequence length="239" mass="27766">MTSIDTPRKQPKVIWEKLPEDYILPEEPVESILQPLLAFALNEALDLAGLLTPAILVAIDMAICANLDGKTVVKAPDWFYVPDAEPTPDNEIRRSYTPRGEGDIQIVMEFLSDSDCGEYSTRPVYPYGKFWFYERILQVPYYVIFDPARAILEVRSLQGDRYELLTPDRDGRYFLPPLNLSLGIWHGKRQEITAYWLRWWDSEGNMLLWASERIAREQQRAERLARRLREMGIDPEENG</sequence>
<dbReference type="InterPro" id="IPR008538">
    <property type="entry name" value="Uma2"/>
</dbReference>
<dbReference type="Gene3D" id="3.90.1570.10">
    <property type="entry name" value="tt1808, chain A"/>
    <property type="match status" value="1"/>
</dbReference>
<gene>
    <name evidence="2" type="ORF">V0288_05070</name>
</gene>
<keyword evidence="2" id="KW-0255">Endonuclease</keyword>
<dbReference type="AlphaFoldDB" id="A0AAW9QHC6"/>
<reference evidence="2 3" key="1">
    <citation type="submission" date="2024-01" db="EMBL/GenBank/DDBJ databases">
        <title>Genomic insights into the taxonomy and metabolism of the cyanobacterium Pannus brasiliensis CCIBt3594.</title>
        <authorList>
            <person name="Machado M."/>
            <person name="Botero N.B."/>
            <person name="Andreote A.P.D."/>
            <person name="Feitosa A.M.T."/>
            <person name="Popin R."/>
            <person name="Sivonen K."/>
            <person name="Fiore M.F."/>
        </authorList>
    </citation>
    <scope>NUCLEOTIDE SEQUENCE [LARGE SCALE GENOMIC DNA]</scope>
    <source>
        <strain evidence="2 3">CCIBt3594</strain>
    </source>
</reference>
<dbReference type="Pfam" id="PF05685">
    <property type="entry name" value="Uma2"/>
    <property type="match status" value="1"/>
</dbReference>
<feature type="domain" description="Putative restriction endonuclease" evidence="1">
    <location>
        <begin position="70"/>
        <end position="184"/>
    </location>
</feature>
<comment type="caution">
    <text evidence="2">The sequence shown here is derived from an EMBL/GenBank/DDBJ whole genome shotgun (WGS) entry which is preliminary data.</text>
</comment>
<dbReference type="Proteomes" id="UP001328733">
    <property type="component" value="Unassembled WGS sequence"/>
</dbReference>
<evidence type="ECO:0000259" key="1">
    <source>
        <dbReference type="Pfam" id="PF05685"/>
    </source>
</evidence>
<dbReference type="RefSeq" id="WP_332863938.1">
    <property type="nucleotide sequence ID" value="NZ_JBAFSM010000006.1"/>
</dbReference>